<dbReference type="RefSeq" id="XP_012656021.1">
    <property type="nucleotide sequence ID" value="XM_012800567.1"/>
</dbReference>
<dbReference type="Proteomes" id="UP000009168">
    <property type="component" value="Unassembled WGS sequence"/>
</dbReference>
<keyword evidence="1" id="KW-1133">Transmembrane helix</keyword>
<reference evidence="3" key="1">
    <citation type="journal article" date="2006" name="PLoS Biol.">
        <title>Macronuclear genome sequence of the ciliate Tetrahymena thermophila, a model eukaryote.</title>
        <authorList>
            <person name="Eisen J.A."/>
            <person name="Coyne R.S."/>
            <person name="Wu M."/>
            <person name="Wu D."/>
            <person name="Thiagarajan M."/>
            <person name="Wortman J.R."/>
            <person name="Badger J.H."/>
            <person name="Ren Q."/>
            <person name="Amedeo P."/>
            <person name="Jones K.M."/>
            <person name="Tallon L.J."/>
            <person name="Delcher A.L."/>
            <person name="Salzberg S.L."/>
            <person name="Silva J.C."/>
            <person name="Haas B.J."/>
            <person name="Majoros W.H."/>
            <person name="Farzad M."/>
            <person name="Carlton J.M."/>
            <person name="Smith R.K. Jr."/>
            <person name="Garg J."/>
            <person name="Pearlman R.E."/>
            <person name="Karrer K.M."/>
            <person name="Sun L."/>
            <person name="Manning G."/>
            <person name="Elde N.C."/>
            <person name="Turkewitz A.P."/>
            <person name="Asai D.J."/>
            <person name="Wilkes D.E."/>
            <person name="Wang Y."/>
            <person name="Cai H."/>
            <person name="Collins K."/>
            <person name="Stewart B.A."/>
            <person name="Lee S.R."/>
            <person name="Wilamowska K."/>
            <person name="Weinberg Z."/>
            <person name="Ruzzo W.L."/>
            <person name="Wloga D."/>
            <person name="Gaertig J."/>
            <person name="Frankel J."/>
            <person name="Tsao C.-C."/>
            <person name="Gorovsky M.A."/>
            <person name="Keeling P.J."/>
            <person name="Waller R.F."/>
            <person name="Patron N.J."/>
            <person name="Cherry J.M."/>
            <person name="Stover N.A."/>
            <person name="Krieger C.J."/>
            <person name="del Toro C."/>
            <person name="Ryder H.F."/>
            <person name="Williamson S.C."/>
            <person name="Barbeau R.A."/>
            <person name="Hamilton E.P."/>
            <person name="Orias E."/>
        </authorList>
    </citation>
    <scope>NUCLEOTIDE SEQUENCE [LARGE SCALE GENOMIC DNA]</scope>
    <source>
        <strain evidence="3">SB210</strain>
    </source>
</reference>
<sequence length="216" mass="25718">MDYDIFSNKIEFKTKQLFQYVYQVLLDLLFFFFLLYLFFFSSIFLKATHFFFSNFAFIIINQFIFFFSLFPSNYLINYIIYLQNLKSDQQIDDKGVSDLGISLTNCTNLSNQTLNIGKNQIGEEEQNRNTLTYKCTQNKSQRQYFILVLYIFIYFSVYKSSFLKAIFFYCLIFRLLSILLLWGWHVCSNDALQLLSTLQNGQVVGLFMELIPNRLI</sequence>
<dbReference type="KEGG" id="tet:TTHERM_001042011"/>
<organism evidence="2 3">
    <name type="scientific">Tetrahymena thermophila (strain SB210)</name>
    <dbReference type="NCBI Taxonomy" id="312017"/>
    <lineage>
        <taxon>Eukaryota</taxon>
        <taxon>Sar</taxon>
        <taxon>Alveolata</taxon>
        <taxon>Ciliophora</taxon>
        <taxon>Intramacronucleata</taxon>
        <taxon>Oligohymenophorea</taxon>
        <taxon>Hymenostomatida</taxon>
        <taxon>Tetrahymenina</taxon>
        <taxon>Tetrahymenidae</taxon>
        <taxon>Tetrahymena</taxon>
    </lineage>
</organism>
<evidence type="ECO:0000313" key="3">
    <source>
        <dbReference type="Proteomes" id="UP000009168"/>
    </source>
</evidence>
<feature type="transmembrane region" description="Helical" evidence="1">
    <location>
        <begin position="144"/>
        <end position="160"/>
    </location>
</feature>
<evidence type="ECO:0000256" key="1">
    <source>
        <dbReference type="SAM" id="Phobius"/>
    </source>
</evidence>
<keyword evidence="1 2" id="KW-0812">Transmembrane</keyword>
<feature type="transmembrane region" description="Helical" evidence="1">
    <location>
        <begin position="51"/>
        <end position="76"/>
    </location>
</feature>
<feature type="transmembrane region" description="Helical" evidence="1">
    <location>
        <begin position="166"/>
        <end position="184"/>
    </location>
</feature>
<name>W7WXB4_TETTS</name>
<protein>
    <submittedName>
        <fullName evidence="2">Transmembrane protein, putative</fullName>
    </submittedName>
</protein>
<proteinExistence type="predicted"/>
<keyword evidence="3" id="KW-1185">Reference proteome</keyword>
<keyword evidence="1" id="KW-0472">Membrane</keyword>
<accession>W7WXB4</accession>
<dbReference type="InParanoid" id="W7WXB4"/>
<feature type="transmembrane region" description="Helical" evidence="1">
    <location>
        <begin position="20"/>
        <end position="45"/>
    </location>
</feature>
<evidence type="ECO:0000313" key="2">
    <source>
        <dbReference type="EMBL" id="EWS71455.1"/>
    </source>
</evidence>
<dbReference type="OrthoDB" id="292937at2759"/>
<dbReference type="GeneID" id="24441514"/>
<dbReference type="AlphaFoldDB" id="W7WXB4"/>
<dbReference type="EMBL" id="GG662331">
    <property type="protein sequence ID" value="EWS71455.1"/>
    <property type="molecule type" value="Genomic_DNA"/>
</dbReference>
<gene>
    <name evidence="2" type="ORF">TTHERM_001042011</name>
</gene>